<name>A7SD92_NEMVE</name>
<evidence type="ECO:0000256" key="2">
    <source>
        <dbReference type="SAM" id="MobiDB-lite"/>
    </source>
</evidence>
<dbReference type="InterPro" id="IPR026702">
    <property type="entry name" value="CCDC83"/>
</dbReference>
<evidence type="ECO:0000313" key="3">
    <source>
        <dbReference type="EMBL" id="EDO38344.1"/>
    </source>
</evidence>
<proteinExistence type="predicted"/>
<dbReference type="PhylomeDB" id="A7SD92"/>
<feature type="compositionally biased region" description="Acidic residues" evidence="2">
    <location>
        <begin position="314"/>
        <end position="327"/>
    </location>
</feature>
<evidence type="ECO:0000256" key="1">
    <source>
        <dbReference type="SAM" id="Coils"/>
    </source>
</evidence>
<organism evidence="3 4">
    <name type="scientific">Nematostella vectensis</name>
    <name type="common">Starlet sea anemone</name>
    <dbReference type="NCBI Taxonomy" id="45351"/>
    <lineage>
        <taxon>Eukaryota</taxon>
        <taxon>Metazoa</taxon>
        <taxon>Cnidaria</taxon>
        <taxon>Anthozoa</taxon>
        <taxon>Hexacorallia</taxon>
        <taxon>Actiniaria</taxon>
        <taxon>Edwardsiidae</taxon>
        <taxon>Nematostella</taxon>
    </lineage>
</organism>
<dbReference type="AlphaFoldDB" id="A7SD92"/>
<dbReference type="EMBL" id="DS469628">
    <property type="protein sequence ID" value="EDO38344.1"/>
    <property type="molecule type" value="Genomic_DNA"/>
</dbReference>
<evidence type="ECO:0000313" key="4">
    <source>
        <dbReference type="Proteomes" id="UP000001593"/>
    </source>
</evidence>
<dbReference type="Proteomes" id="UP000001593">
    <property type="component" value="Unassembled WGS sequence"/>
</dbReference>
<reference evidence="3 4" key="1">
    <citation type="journal article" date="2007" name="Science">
        <title>Sea anemone genome reveals ancestral eumetazoan gene repertoire and genomic organization.</title>
        <authorList>
            <person name="Putnam N.H."/>
            <person name="Srivastava M."/>
            <person name="Hellsten U."/>
            <person name="Dirks B."/>
            <person name="Chapman J."/>
            <person name="Salamov A."/>
            <person name="Terry A."/>
            <person name="Shapiro H."/>
            <person name="Lindquist E."/>
            <person name="Kapitonov V.V."/>
            <person name="Jurka J."/>
            <person name="Genikhovich G."/>
            <person name="Grigoriev I.V."/>
            <person name="Lucas S.M."/>
            <person name="Steele R.E."/>
            <person name="Finnerty J.R."/>
            <person name="Technau U."/>
            <person name="Martindale M.Q."/>
            <person name="Rokhsar D.S."/>
        </authorList>
    </citation>
    <scope>NUCLEOTIDE SEQUENCE [LARGE SCALE GENOMIC DNA]</scope>
    <source>
        <strain evidence="4">CH2 X CH6</strain>
    </source>
</reference>
<dbReference type="STRING" id="45351.A7SD92"/>
<dbReference type="InParanoid" id="A7SD92"/>
<feature type="region of interest" description="Disordered" evidence="2">
    <location>
        <begin position="1"/>
        <end position="32"/>
    </location>
</feature>
<evidence type="ECO:0008006" key="5">
    <source>
        <dbReference type="Google" id="ProtNLM"/>
    </source>
</evidence>
<dbReference type="PANTHER" id="PTHR21468">
    <property type="entry name" value="HSD9"/>
    <property type="match status" value="1"/>
</dbReference>
<feature type="coiled-coil region" evidence="1">
    <location>
        <begin position="44"/>
        <end position="185"/>
    </location>
</feature>
<dbReference type="PANTHER" id="PTHR21468:SF1">
    <property type="entry name" value="COILED-COIL DOMAIN-CONTAINING PROTEIN 83"/>
    <property type="match status" value="1"/>
</dbReference>
<feature type="compositionally biased region" description="Basic residues" evidence="2">
    <location>
        <begin position="1"/>
        <end position="26"/>
    </location>
</feature>
<accession>A7SD92</accession>
<keyword evidence="1" id="KW-0175">Coiled coil</keyword>
<sequence>MPPKKKGKGKKSGKKSGGKKKKGKKSVVKEPKMTAEEAILSFQIEIKERAMEDLLYELKVMKDKNERLKDRNTRLKDEQLMHIKTLLKQAKEKDKEVEKAVEVNHEEVEKALLSKFDLIKSEERELQNKREEIEKKEKEIEEVRKAIRKRQEYRDYGRHEHGKQIALLQQELDEMEESHSDIAALPVYYINIIMPYLNYYCYFFWNTLLAHIEKSLKISKEEIEAYTDNTLAKQKDIASEKAANSLDKYSRTEILDNRWLKREVALHQEGHTELVKIVEDLEKTNLEIMAELFDCKIDDLKFTRKFYLACIEDEENSDEEEEGEGEEILAKEGMVGEQTEKPDDLLENYFLPGEDNFEDSPRLGPMELQLMTVTGRQMPIHKVGEEHCNALVPVSNTPYRPDGYSDPKSWPVTNQMLQSMITQ</sequence>
<dbReference type="eggNOG" id="ENOG502QS0V">
    <property type="taxonomic scope" value="Eukaryota"/>
</dbReference>
<protein>
    <recommendedName>
        <fullName evidence="5">Coiled-coil domain-containing protein 83</fullName>
    </recommendedName>
</protein>
<gene>
    <name evidence="3" type="ORF">NEMVEDRAFT_v1g210482</name>
</gene>
<dbReference type="HOGENOM" id="CLU_049886_0_0_1"/>
<feature type="region of interest" description="Disordered" evidence="2">
    <location>
        <begin position="314"/>
        <end position="338"/>
    </location>
</feature>
<keyword evidence="4" id="KW-1185">Reference proteome</keyword>
<dbReference type="OMA" id="EVHENEW"/>